<dbReference type="Proteomes" id="UP000461595">
    <property type="component" value="Unassembled WGS sequence"/>
</dbReference>
<dbReference type="RefSeq" id="WP_160331981.1">
    <property type="nucleotide sequence ID" value="NZ_JACBXX010000100.1"/>
</dbReference>
<dbReference type="Proteomes" id="UP000589521">
    <property type="component" value="Unassembled WGS sequence"/>
</dbReference>
<sequence>MIYTSIGVQNRRLTPVAPDMSSWDYLVALEPVPVPPTAGLGQWKKSQAPYCIAGTVEAEPDGSYKRSNKTLVARDLIFLDYDELENQDDFFEAVKEVLSDYTFLIYPTISYSLEKPKYRLVVKPSEEMDEVSYKATVREIGDRIGLPYDGASLTWSQLQGLPVKTQAMAGAIRFQNLGQDYPVQKVEKTDSVGGSSPRSSGGISTAYSGDSLTMRVVKTLLNGLGDEGGRNVALTRFVGLLYSKYVRCDVATAYELAKIANSVTTDPLPIEEVDRTFKSITEREIEKRRLGL</sequence>
<protein>
    <submittedName>
        <fullName evidence="3">Primase C-terminal domain-containing protein</fullName>
    </submittedName>
</protein>
<proteinExistence type="predicted"/>
<name>A0A7X3KC19_9STRE</name>
<organism evidence="2 4">
    <name type="scientific">Streptococcus danieliae</name>
    <dbReference type="NCBI Taxonomy" id="747656"/>
    <lineage>
        <taxon>Bacteria</taxon>
        <taxon>Bacillati</taxon>
        <taxon>Bacillota</taxon>
        <taxon>Bacilli</taxon>
        <taxon>Lactobacillales</taxon>
        <taxon>Streptococcaceae</taxon>
        <taxon>Streptococcus</taxon>
    </lineage>
</organism>
<dbReference type="Pfam" id="PF08708">
    <property type="entry name" value="PriCT_1"/>
    <property type="match status" value="1"/>
</dbReference>
<dbReference type="AlphaFoldDB" id="A0A7X3KC19"/>
<dbReference type="OrthoDB" id="9763644at2"/>
<evidence type="ECO:0000259" key="1">
    <source>
        <dbReference type="SMART" id="SM00942"/>
    </source>
</evidence>
<comment type="caution">
    <text evidence="2">The sequence shown here is derived from an EMBL/GenBank/DDBJ whole genome shotgun (WGS) entry which is preliminary data.</text>
</comment>
<reference evidence="3 5" key="2">
    <citation type="submission" date="2020-07" db="EMBL/GenBank/DDBJ databases">
        <title>MOT database genomes.</title>
        <authorList>
            <person name="Joseph S."/>
            <person name="Aduse-Opoku J."/>
            <person name="Hashim A."/>
            <person name="Wade W."/>
            <person name="Curtis M."/>
        </authorList>
    </citation>
    <scope>NUCLEOTIDE SEQUENCE [LARGE SCALE GENOMIC DNA]</scope>
    <source>
        <strain evidence="3 5">STR</strain>
    </source>
</reference>
<reference evidence="2 4" key="1">
    <citation type="submission" date="2019-12" db="EMBL/GenBank/DDBJ databases">
        <title>Microbes associate with the intestines of laboratory mice.</title>
        <authorList>
            <person name="Navarre W."/>
            <person name="Wong E."/>
        </authorList>
    </citation>
    <scope>NUCLEOTIDE SEQUENCE [LARGE SCALE GENOMIC DNA]</scope>
    <source>
        <strain evidence="2 4">NM51_B2-22</strain>
    </source>
</reference>
<dbReference type="SMART" id="SM00942">
    <property type="entry name" value="PriCT_1"/>
    <property type="match status" value="1"/>
</dbReference>
<dbReference type="EMBL" id="JACBXX010000100">
    <property type="protein sequence ID" value="NYS96334.1"/>
    <property type="molecule type" value="Genomic_DNA"/>
</dbReference>
<gene>
    <name evidence="2" type="ORF">E5983_00465</name>
    <name evidence="3" type="ORF">HZY94_03950</name>
</gene>
<evidence type="ECO:0000313" key="2">
    <source>
        <dbReference type="EMBL" id="MVX58148.1"/>
    </source>
</evidence>
<feature type="domain" description="Primase C-terminal 1" evidence="1">
    <location>
        <begin position="219"/>
        <end position="286"/>
    </location>
</feature>
<dbReference type="InterPro" id="IPR014820">
    <property type="entry name" value="PriCT_1"/>
</dbReference>
<evidence type="ECO:0000313" key="5">
    <source>
        <dbReference type="Proteomes" id="UP000589521"/>
    </source>
</evidence>
<evidence type="ECO:0000313" key="4">
    <source>
        <dbReference type="Proteomes" id="UP000461595"/>
    </source>
</evidence>
<dbReference type="EMBL" id="WSRS01000002">
    <property type="protein sequence ID" value="MVX58148.1"/>
    <property type="molecule type" value="Genomic_DNA"/>
</dbReference>
<evidence type="ECO:0000313" key="3">
    <source>
        <dbReference type="EMBL" id="NYS96334.1"/>
    </source>
</evidence>
<accession>A0A7X3KC19</accession>